<feature type="transmembrane region" description="Helical" evidence="6">
    <location>
        <begin position="52"/>
        <end position="69"/>
    </location>
</feature>
<keyword evidence="2" id="KW-0813">Transport</keyword>
<dbReference type="Gene3D" id="1.20.1250.20">
    <property type="entry name" value="MFS general substrate transporter like domains"/>
    <property type="match status" value="1"/>
</dbReference>
<proteinExistence type="predicted"/>
<feature type="transmembrane region" description="Helical" evidence="6">
    <location>
        <begin position="18"/>
        <end position="40"/>
    </location>
</feature>
<keyword evidence="3 6" id="KW-0812">Transmembrane</keyword>
<evidence type="ECO:0000256" key="6">
    <source>
        <dbReference type="SAM" id="Phobius"/>
    </source>
</evidence>
<evidence type="ECO:0000256" key="4">
    <source>
        <dbReference type="ARBA" id="ARBA00022989"/>
    </source>
</evidence>
<protein>
    <submittedName>
        <fullName evidence="7">MFS transporter</fullName>
    </submittedName>
</protein>
<feature type="transmembrane region" description="Helical" evidence="6">
    <location>
        <begin position="81"/>
        <end position="99"/>
    </location>
</feature>
<accession>A0AAJ5W7U6</accession>
<dbReference type="PANTHER" id="PTHR42718:SF9">
    <property type="entry name" value="MAJOR FACILITATOR SUPERFAMILY MULTIDRUG TRANSPORTER MFSC"/>
    <property type="match status" value="1"/>
</dbReference>
<feature type="transmembrane region" description="Helical" evidence="6">
    <location>
        <begin position="271"/>
        <end position="291"/>
    </location>
</feature>
<sequence length="527" mass="60147">MSANSVFKPWVPNWGIKAVLIFCMLHSMVLLGLYTANMTYSASFLDVEVEDMQYAMSITYGTFLATIMIESRIFKFFPTRNYFMTIYFLAALTFIISGYTHDYVLFIMLRMAEGVLMALPWIPLRMLLLTRFKSKNAIIIVFSLTYGSLLIASPFIMNIVVWLLENYDWKYMAYGSAFFQFLCVALILLTFNGHRFHKKTPLYQVDWASFILFHAAILCGAFVLVYGEKKYWFQSTQIIIATLVTVVTAALFTVRQLLVKRPCFDMAVFRYANLRTGLALFIIFYISRATLNICHSTMSKVWNWEPIRIAHVQYLNAAGNIIGIAIAGVLLSRVVATRYIFILGFSLMAIYHLWFTFLFVSDASLSHIIFPYILQGVAVGILFVPLVLFTVSSVPTPLAPFSGTVGVTGRFLGSTIGFCLMQNLQVYFEQNHRTKLQQFIRPDDPVIQDKMTQYTQNFLGKGFSTSEANTLALQQITRQISKQAMLLSNMEIFTIVGIGLIIIVALILFNQHLRQTFDIFRNKLWGA</sequence>
<feature type="transmembrane region" description="Helical" evidence="6">
    <location>
        <begin position="105"/>
        <end position="124"/>
    </location>
</feature>
<evidence type="ECO:0000313" key="8">
    <source>
        <dbReference type="Proteomes" id="UP001214530"/>
    </source>
</evidence>
<dbReference type="SUPFAM" id="SSF103473">
    <property type="entry name" value="MFS general substrate transporter"/>
    <property type="match status" value="1"/>
</dbReference>
<keyword evidence="4 6" id="KW-1133">Transmembrane helix</keyword>
<evidence type="ECO:0000256" key="3">
    <source>
        <dbReference type="ARBA" id="ARBA00022692"/>
    </source>
</evidence>
<reference evidence="7" key="1">
    <citation type="submission" date="2023-03" db="EMBL/GenBank/DDBJ databases">
        <title>Andean soil-derived lignocellulolytic bacterial consortium as a source of novel taxa and putative plastic-active enzymes.</title>
        <authorList>
            <person name="Diaz-Garcia L."/>
            <person name="Chuvochina M."/>
            <person name="Feuerriegel G."/>
            <person name="Bunk B."/>
            <person name="Sproer C."/>
            <person name="Streit W.R."/>
            <person name="Rodriguez L.M."/>
            <person name="Overmann J."/>
            <person name="Jimenez D.J."/>
        </authorList>
    </citation>
    <scope>NUCLEOTIDE SEQUENCE</scope>
    <source>
        <strain evidence="7">MAG 3858</strain>
    </source>
</reference>
<dbReference type="AlphaFoldDB" id="A0AAJ5W7U6"/>
<dbReference type="PANTHER" id="PTHR42718">
    <property type="entry name" value="MAJOR FACILITATOR SUPERFAMILY MULTIDRUG TRANSPORTER MFSC"/>
    <property type="match status" value="1"/>
</dbReference>
<gene>
    <name evidence="7" type="ORF">P0Y49_17565</name>
</gene>
<evidence type="ECO:0000256" key="5">
    <source>
        <dbReference type="ARBA" id="ARBA00023136"/>
    </source>
</evidence>
<feature type="transmembrane region" description="Helical" evidence="6">
    <location>
        <begin position="486"/>
        <end position="509"/>
    </location>
</feature>
<feature type="transmembrane region" description="Helical" evidence="6">
    <location>
        <begin position="238"/>
        <end position="259"/>
    </location>
</feature>
<evidence type="ECO:0000256" key="2">
    <source>
        <dbReference type="ARBA" id="ARBA00022448"/>
    </source>
</evidence>
<dbReference type="InterPro" id="IPR036259">
    <property type="entry name" value="MFS_trans_sf"/>
</dbReference>
<dbReference type="EMBL" id="CP119313">
    <property type="protein sequence ID" value="WEK18599.1"/>
    <property type="molecule type" value="Genomic_DNA"/>
</dbReference>
<feature type="transmembrane region" description="Helical" evidence="6">
    <location>
        <begin position="136"/>
        <end position="159"/>
    </location>
</feature>
<organism evidence="7 8">
    <name type="scientific">Candidatus Pedobacter colombiensis</name>
    <dbReference type="NCBI Taxonomy" id="3121371"/>
    <lineage>
        <taxon>Bacteria</taxon>
        <taxon>Pseudomonadati</taxon>
        <taxon>Bacteroidota</taxon>
        <taxon>Sphingobacteriia</taxon>
        <taxon>Sphingobacteriales</taxon>
        <taxon>Sphingobacteriaceae</taxon>
        <taxon>Pedobacter</taxon>
    </lineage>
</organism>
<feature type="transmembrane region" description="Helical" evidence="6">
    <location>
        <begin position="311"/>
        <end position="332"/>
    </location>
</feature>
<evidence type="ECO:0000313" key="7">
    <source>
        <dbReference type="EMBL" id="WEK18599.1"/>
    </source>
</evidence>
<keyword evidence="5 6" id="KW-0472">Membrane</keyword>
<name>A0AAJ5W7U6_9SPHI</name>
<dbReference type="Proteomes" id="UP001214530">
    <property type="component" value="Chromosome"/>
</dbReference>
<evidence type="ECO:0000256" key="1">
    <source>
        <dbReference type="ARBA" id="ARBA00004141"/>
    </source>
</evidence>
<feature type="transmembrane region" description="Helical" evidence="6">
    <location>
        <begin position="205"/>
        <end position="226"/>
    </location>
</feature>
<feature type="transmembrane region" description="Helical" evidence="6">
    <location>
        <begin position="372"/>
        <end position="391"/>
    </location>
</feature>
<feature type="transmembrane region" description="Helical" evidence="6">
    <location>
        <begin position="339"/>
        <end position="360"/>
    </location>
</feature>
<dbReference type="GO" id="GO:0016020">
    <property type="term" value="C:membrane"/>
    <property type="evidence" value="ECO:0007669"/>
    <property type="project" value="UniProtKB-SubCell"/>
</dbReference>
<feature type="transmembrane region" description="Helical" evidence="6">
    <location>
        <begin position="171"/>
        <end position="193"/>
    </location>
</feature>
<comment type="subcellular location">
    <subcellularLocation>
        <location evidence="1">Membrane</location>
        <topology evidence="1">Multi-pass membrane protein</topology>
    </subcellularLocation>
</comment>